<accession>A0A975BQI6</accession>
<dbReference type="EMBL" id="CP061800">
    <property type="protein sequence ID" value="QTA89796.1"/>
    <property type="molecule type" value="Genomic_DNA"/>
</dbReference>
<reference evidence="1" key="1">
    <citation type="journal article" date="2021" name="Microb. Physiol.">
        <title>Proteogenomic Insights into the Physiology of Marine, Sulfate-Reducing, Filamentous Desulfonema limicola and Desulfonema magnum.</title>
        <authorList>
            <person name="Schnaars V."/>
            <person name="Wohlbrand L."/>
            <person name="Scheve S."/>
            <person name="Hinrichs C."/>
            <person name="Reinhardt R."/>
            <person name="Rabus R."/>
        </authorList>
    </citation>
    <scope>NUCLEOTIDE SEQUENCE</scope>
    <source>
        <strain evidence="1">4be13</strain>
    </source>
</reference>
<evidence type="ECO:0000313" key="1">
    <source>
        <dbReference type="EMBL" id="QTA89796.1"/>
    </source>
</evidence>
<dbReference type="AlphaFoldDB" id="A0A975BQI6"/>
<sequence>MHPLCPAHGSKIFRSADFIIKYYFKIYASIFKYFIERFSCLG</sequence>
<dbReference type="KEGG" id="dmm:dnm_058530"/>
<proteinExistence type="predicted"/>
<protein>
    <submittedName>
        <fullName evidence="1">Uncharacterized protein</fullName>
    </submittedName>
</protein>
<organism evidence="1 2">
    <name type="scientific">Desulfonema magnum</name>
    <dbReference type="NCBI Taxonomy" id="45655"/>
    <lineage>
        <taxon>Bacteria</taxon>
        <taxon>Pseudomonadati</taxon>
        <taxon>Thermodesulfobacteriota</taxon>
        <taxon>Desulfobacteria</taxon>
        <taxon>Desulfobacterales</taxon>
        <taxon>Desulfococcaceae</taxon>
        <taxon>Desulfonema</taxon>
    </lineage>
</organism>
<evidence type="ECO:0000313" key="2">
    <source>
        <dbReference type="Proteomes" id="UP000663722"/>
    </source>
</evidence>
<dbReference type="Proteomes" id="UP000663722">
    <property type="component" value="Chromosome"/>
</dbReference>
<keyword evidence="2" id="KW-1185">Reference proteome</keyword>
<gene>
    <name evidence="1" type="ORF">dnm_058530</name>
</gene>
<name>A0A975BQI6_9BACT</name>